<protein>
    <submittedName>
        <fullName evidence="1">Uncharacterized protein</fullName>
    </submittedName>
</protein>
<gene>
    <name evidence="1" type="primary">ORF188078</name>
</gene>
<evidence type="ECO:0000313" key="1">
    <source>
        <dbReference type="EMBL" id="CEK92404.1"/>
    </source>
</evidence>
<organism evidence="1">
    <name type="scientific">Arion vulgaris</name>
    <dbReference type="NCBI Taxonomy" id="1028688"/>
    <lineage>
        <taxon>Eukaryota</taxon>
        <taxon>Metazoa</taxon>
        <taxon>Spiralia</taxon>
        <taxon>Lophotrochozoa</taxon>
        <taxon>Mollusca</taxon>
        <taxon>Gastropoda</taxon>
        <taxon>Heterobranchia</taxon>
        <taxon>Euthyneura</taxon>
        <taxon>Panpulmonata</taxon>
        <taxon>Eupulmonata</taxon>
        <taxon>Stylommatophora</taxon>
        <taxon>Helicina</taxon>
        <taxon>Arionoidea</taxon>
        <taxon>Arionidae</taxon>
        <taxon>Arion</taxon>
    </lineage>
</organism>
<reference evidence="1" key="1">
    <citation type="submission" date="2014-12" db="EMBL/GenBank/DDBJ databases">
        <title>Insight into the proteome of Arion vulgaris.</title>
        <authorList>
            <person name="Aradska J."/>
            <person name="Bulat T."/>
            <person name="Smidak R."/>
            <person name="Sarate P."/>
            <person name="Gangsoo J."/>
            <person name="Sialana F."/>
            <person name="Bilban M."/>
            <person name="Lubec G."/>
        </authorList>
    </citation>
    <scope>NUCLEOTIDE SEQUENCE</scope>
    <source>
        <tissue evidence="1">Skin</tissue>
    </source>
</reference>
<proteinExistence type="predicted"/>
<dbReference type="EMBL" id="HACG01045539">
    <property type="protein sequence ID" value="CEK92404.1"/>
    <property type="molecule type" value="Transcribed_RNA"/>
</dbReference>
<name>A0A0B7BGE7_9EUPU</name>
<accession>A0A0B7BGE7</accession>
<feature type="non-terminal residue" evidence="1">
    <location>
        <position position="85"/>
    </location>
</feature>
<sequence>MLQKAFYTKIVDVSSGYSDLKKSISLGGEEMEQEMEEATETNETKYKILGQVPFLADLIKLEQKCHISEEKISSEDMNIEISKCD</sequence>
<dbReference type="AlphaFoldDB" id="A0A0B7BGE7"/>